<geneLocation type="plasmid" evidence="1 2">
    <name>pSCATT</name>
</geneLocation>
<dbReference type="PATRIC" id="fig|1003195.29.peg.7431"/>
<evidence type="ECO:0000313" key="1">
    <source>
        <dbReference type="EMBL" id="AEW99828.1"/>
    </source>
</evidence>
<keyword evidence="1" id="KW-0614">Plasmid</keyword>
<evidence type="ECO:0000313" key="2">
    <source>
        <dbReference type="Proteomes" id="UP000007842"/>
    </source>
</evidence>
<protein>
    <submittedName>
        <fullName evidence="1">Uncharacterized protein</fullName>
    </submittedName>
</protein>
<dbReference type="EMBL" id="CP003229">
    <property type="protein sequence ID" value="AEW99828.1"/>
    <property type="molecule type" value="Genomic_DNA"/>
</dbReference>
<dbReference type="Proteomes" id="UP000007842">
    <property type="component" value="Plasmid pSCATT"/>
</dbReference>
<dbReference type="HOGENOM" id="CLU_1785753_0_0_11"/>
<name>G8XHJ1_STREN</name>
<dbReference type="SUPFAM" id="SSF159245">
    <property type="entry name" value="AttH-like"/>
    <property type="match status" value="1"/>
</dbReference>
<keyword evidence="2" id="KW-1185">Reference proteome</keyword>
<accession>G8XHJ1</accession>
<gene>
    <name evidence="1" type="ordered locus">SCATT_p16350</name>
</gene>
<dbReference type="KEGG" id="scy:SCATT_p16350"/>
<sequence>MDLENQCPHCGRSLAGCRRPRSAFAGPHTRLPPGAASGATEPPRFTWLGLDLGEGRYLSVWDTTGDGTSWLTALKADGSHLITHARRTDHDGHWLLTVPGLDASLAITRRELPGSPGAYTGACQVTGACAGEEIDGHGYTDVIGY</sequence>
<proteinExistence type="predicted"/>
<organism evidence="1 2">
    <name type="scientific">Streptantibioticus cattleyicolor (strain ATCC 35852 / DSM 46488 / JCM 4925 / NBRC 14057 / NRRL 8057)</name>
    <name type="common">Streptomyces cattleya</name>
    <dbReference type="NCBI Taxonomy" id="1003195"/>
    <lineage>
        <taxon>Bacteria</taxon>
        <taxon>Bacillati</taxon>
        <taxon>Actinomycetota</taxon>
        <taxon>Actinomycetes</taxon>
        <taxon>Kitasatosporales</taxon>
        <taxon>Streptomycetaceae</taxon>
        <taxon>Streptantibioticus</taxon>
    </lineage>
</organism>
<dbReference type="AlphaFoldDB" id="G8XHJ1"/>
<reference evidence="2" key="1">
    <citation type="submission" date="2011-12" db="EMBL/GenBank/DDBJ databases">
        <title>Complete genome sequence of Streptomyces cattleya strain DSM 46488.</title>
        <authorList>
            <person name="Ou H.-Y."/>
            <person name="Li P."/>
            <person name="Zhao C."/>
            <person name="O'Hagan D."/>
            <person name="Deng Z."/>
        </authorList>
    </citation>
    <scope>NUCLEOTIDE SEQUENCE [LARGE SCALE GENOMIC DNA]</scope>
    <source>
        <strain evidence="2">ATCC 35852 / DSM 46488 / JCM 4925 / NBRC 14057 / NRRL 8057</strain>
        <plasmid evidence="2">Plasmid pSCATT</plasmid>
    </source>
</reference>